<dbReference type="GO" id="GO:0005829">
    <property type="term" value="C:cytosol"/>
    <property type="evidence" value="ECO:0007669"/>
    <property type="project" value="TreeGrafter"/>
</dbReference>
<accession>A0A3M8R9K1</accession>
<dbReference type="PROSITE" id="PS50851">
    <property type="entry name" value="CHEW"/>
    <property type="match status" value="1"/>
</dbReference>
<dbReference type="InterPro" id="IPR002545">
    <property type="entry name" value="CheW-lke_dom"/>
</dbReference>
<reference evidence="2" key="1">
    <citation type="submission" date="2018-10" db="EMBL/GenBank/DDBJ databases">
        <title>Acidithiobacillus sulfuriphilus sp. nov.: an extremely acidophilic sulfur-oxidizing chemolithotroph isolated from a neutral pH environment.</title>
        <authorList>
            <person name="Falagan C."/>
            <person name="Moya-Beltran A."/>
            <person name="Quatrini R."/>
            <person name="Johnson D.B."/>
        </authorList>
    </citation>
    <scope>NUCLEOTIDE SEQUENCE [LARGE SCALE GENOMIC DNA]</scope>
    <source>
        <strain evidence="2">CJ-2</strain>
    </source>
</reference>
<dbReference type="SUPFAM" id="SSF50341">
    <property type="entry name" value="CheW-like"/>
    <property type="match status" value="1"/>
</dbReference>
<evidence type="ECO:0000313" key="2">
    <source>
        <dbReference type="EMBL" id="RNF64292.1"/>
    </source>
</evidence>
<dbReference type="InterPro" id="IPR036061">
    <property type="entry name" value="CheW-like_dom_sf"/>
</dbReference>
<feature type="domain" description="CheW-like" evidence="1">
    <location>
        <begin position="715"/>
        <end position="860"/>
    </location>
</feature>
<evidence type="ECO:0000259" key="1">
    <source>
        <dbReference type="PROSITE" id="PS50851"/>
    </source>
</evidence>
<dbReference type="GO" id="GO:0007165">
    <property type="term" value="P:signal transduction"/>
    <property type="evidence" value="ECO:0007669"/>
    <property type="project" value="InterPro"/>
</dbReference>
<gene>
    <name evidence="2" type="ORF">EC580_05905</name>
</gene>
<proteinExistence type="predicted"/>
<comment type="caution">
    <text evidence="2">The sequence shown here is derived from an EMBL/GenBank/DDBJ whole genome shotgun (WGS) entry which is preliminary data.</text>
</comment>
<dbReference type="InterPro" id="IPR039315">
    <property type="entry name" value="CheW"/>
</dbReference>
<sequence>MNLQNNDQDDLKHLSKFMVGLQQDQERLRDIQAKYDHLTLLGQMLSAGTDITSMRTDFNALAGILLGQLASELHNKAILNLKSTARIAIDILIRNLFERTADIGFLATDSDICAYAQACEQDPPAVRVDDPQRVALQARFREYVRKYSVYHDIILLAPDGSILLRLNGDSVGTRSSDPLIAASLSTADAYVETFRPTDLLPGDDSPLIYSYRVMSKDGSRPIGVLCLCFRFQDECQRIFRNLVAESDWTVVTILDADGRIIASSDVYQFPVGARIAQVKDDACRITRFAGREYLATTQQTQGYQGYMGPGWQGHSLAPLNHAFEMAIAHEIAQVPEPILAGVLETASLFSPDLRAIPLRAASIQRELNRAVWNGNVWLSRDSHALNTSFAKVLLREIGNTGVHTLDVFSQSTTNLYKTVVSSVLYNCSLQAALAIDIMDRNLYERANDCRWWALTSAFREALDQPEEVQEQQRQRLGAILTGINRLYTVYHNLMIFDRAAKVVAVSNQAYSHMLGKTLQTAWVMPTLGLSDSQGYCVSAFEPSELYAGRHSYIYAAAIPALNGTGTAVGGVAIVFDSTPQLRAMLLDALPRNRDGSFVEGAFAIFAERNGHIIASSDETIAPGTALAIGREFFDLRVGEGYANIIEFNGRYYGVGSRMSSGYREYKGEVDAYRNDIVALVLVPLSKRLSQCDVHDAAQRQARNDYSPYRPSGDDVAEVASFYVGDGWYGIRLEYEIEAIDAQPITRIPEAPSWIYGCIVHQDQVIPIIDLGSFLPGAAATAGDRQIVVVRGPGKQMRFGFIVDELGDTREISLSQLEAVPTSMGGTTALIESLVKPQGEDPDQRILMILSVQQLLERLSPLESAMQSAALP</sequence>
<dbReference type="PANTHER" id="PTHR22617">
    <property type="entry name" value="CHEMOTAXIS SENSOR HISTIDINE KINASE-RELATED"/>
    <property type="match status" value="1"/>
</dbReference>
<dbReference type="Gene3D" id="2.40.50.180">
    <property type="entry name" value="CheA-289, Domain 4"/>
    <property type="match status" value="1"/>
</dbReference>
<dbReference type="OrthoDB" id="9814866at2"/>
<protein>
    <submittedName>
        <fullName evidence="2">Chemotaxis protein CheW</fullName>
    </submittedName>
</protein>
<dbReference type="RefSeq" id="WP_123103124.1">
    <property type="nucleotide sequence ID" value="NZ_CP127527.1"/>
</dbReference>
<dbReference type="GO" id="GO:0006935">
    <property type="term" value="P:chemotaxis"/>
    <property type="evidence" value="ECO:0007669"/>
    <property type="project" value="InterPro"/>
</dbReference>
<organism evidence="2">
    <name type="scientific">Acidithiobacillus sulfuriphilus</name>
    <dbReference type="NCBI Taxonomy" id="1867749"/>
    <lineage>
        <taxon>Bacteria</taxon>
        <taxon>Pseudomonadati</taxon>
        <taxon>Pseudomonadota</taxon>
        <taxon>Acidithiobacillia</taxon>
        <taxon>Acidithiobacillales</taxon>
        <taxon>Acidithiobacillaceae</taxon>
        <taxon>Acidithiobacillus</taxon>
    </lineage>
</organism>
<dbReference type="SMART" id="SM00260">
    <property type="entry name" value="CheW"/>
    <property type="match status" value="1"/>
</dbReference>
<name>A0A3M8R9K1_9PROT</name>
<dbReference type="Pfam" id="PF01584">
    <property type="entry name" value="CheW"/>
    <property type="match status" value="1"/>
</dbReference>
<dbReference type="EMBL" id="RIZI01000151">
    <property type="protein sequence ID" value="RNF64292.1"/>
    <property type="molecule type" value="Genomic_DNA"/>
</dbReference>
<dbReference type="Gene3D" id="2.30.30.40">
    <property type="entry name" value="SH3 Domains"/>
    <property type="match status" value="1"/>
</dbReference>
<dbReference type="PANTHER" id="PTHR22617:SF23">
    <property type="entry name" value="CHEMOTAXIS PROTEIN CHEW"/>
    <property type="match status" value="1"/>
</dbReference>
<dbReference type="AlphaFoldDB" id="A0A3M8R9K1"/>